<gene>
    <name evidence="1" type="ORF">D0466_04270</name>
</gene>
<accession>A0A372LFR0</accession>
<name>A0A372LFR0_9BACI</name>
<dbReference type="Gene3D" id="3.90.870.10">
    <property type="entry name" value="DHBP synthase"/>
    <property type="match status" value="1"/>
</dbReference>
<dbReference type="InterPro" id="IPR017945">
    <property type="entry name" value="DHBP_synth_RibB-like_a/b_dom"/>
</dbReference>
<reference evidence="1 2" key="1">
    <citation type="submission" date="2018-08" db="EMBL/GenBank/DDBJ databases">
        <title>Bacillus chawlae sp. nov., Bacillus glennii sp. nov., and Bacillus saganii sp. nov. Isolated from the Vehicle Assembly Building at Kennedy Space Center where the Viking Spacecraft were Assembled.</title>
        <authorList>
            <person name="Seuylemezian A."/>
            <person name="Vaishampayan P."/>
        </authorList>
    </citation>
    <scope>NUCLEOTIDE SEQUENCE [LARGE SCALE GENOMIC DNA]</scope>
    <source>
        <strain evidence="1 2">V44-8</strain>
    </source>
</reference>
<sequence>MYYRHFCFERSQTIQTLIQKNSSPKDFTKPGHISDDF</sequence>
<comment type="caution">
    <text evidence="1">The sequence shown here is derived from an EMBL/GenBank/DDBJ whole genome shotgun (WGS) entry which is preliminary data.</text>
</comment>
<dbReference type="SUPFAM" id="SSF55821">
    <property type="entry name" value="YrdC/RibB"/>
    <property type="match status" value="1"/>
</dbReference>
<protein>
    <submittedName>
        <fullName evidence="1">Uncharacterized protein</fullName>
    </submittedName>
</protein>
<organism evidence="1 2">
    <name type="scientific">Peribacillus glennii</name>
    <dbReference type="NCBI Taxonomy" id="2303991"/>
    <lineage>
        <taxon>Bacteria</taxon>
        <taxon>Bacillati</taxon>
        <taxon>Bacillota</taxon>
        <taxon>Bacilli</taxon>
        <taxon>Bacillales</taxon>
        <taxon>Bacillaceae</taxon>
        <taxon>Peribacillus</taxon>
    </lineage>
</organism>
<proteinExistence type="predicted"/>
<dbReference type="EMBL" id="QVTD01000003">
    <property type="protein sequence ID" value="RFU65131.1"/>
    <property type="molecule type" value="Genomic_DNA"/>
</dbReference>
<dbReference type="Proteomes" id="UP000262939">
    <property type="component" value="Unassembled WGS sequence"/>
</dbReference>
<dbReference type="AlphaFoldDB" id="A0A372LFR0"/>
<evidence type="ECO:0000313" key="2">
    <source>
        <dbReference type="Proteomes" id="UP000262939"/>
    </source>
</evidence>
<keyword evidence="2" id="KW-1185">Reference proteome</keyword>
<evidence type="ECO:0000313" key="1">
    <source>
        <dbReference type="EMBL" id="RFU65131.1"/>
    </source>
</evidence>